<accession>A0AAD4MZW5</accession>
<reference evidence="1" key="1">
    <citation type="submission" date="2022-01" db="EMBL/GenBank/DDBJ databases">
        <title>Genome Sequence Resource for Two Populations of Ditylenchus destructor, the Migratory Endoparasitic Phytonematode.</title>
        <authorList>
            <person name="Zhang H."/>
            <person name="Lin R."/>
            <person name="Xie B."/>
        </authorList>
    </citation>
    <scope>NUCLEOTIDE SEQUENCE</scope>
    <source>
        <strain evidence="1">BazhouSP</strain>
    </source>
</reference>
<gene>
    <name evidence="1" type="ORF">DdX_10123</name>
</gene>
<sequence length="92" mass="10683">MYKYEKSETSSGKLLKELMRAGKKRKFKGVIDSLAFRRFFSPAILLLQMVVRNNQTARRLEALLCALPRLVVFSKRRTLALNWPVPKRKSEG</sequence>
<name>A0AAD4MZW5_9BILA</name>
<organism evidence="1 2">
    <name type="scientific">Ditylenchus destructor</name>
    <dbReference type="NCBI Taxonomy" id="166010"/>
    <lineage>
        <taxon>Eukaryota</taxon>
        <taxon>Metazoa</taxon>
        <taxon>Ecdysozoa</taxon>
        <taxon>Nematoda</taxon>
        <taxon>Chromadorea</taxon>
        <taxon>Rhabditida</taxon>
        <taxon>Tylenchina</taxon>
        <taxon>Tylenchomorpha</taxon>
        <taxon>Sphaerularioidea</taxon>
        <taxon>Anguinidae</taxon>
        <taxon>Anguininae</taxon>
        <taxon>Ditylenchus</taxon>
    </lineage>
</organism>
<keyword evidence="2" id="KW-1185">Reference proteome</keyword>
<comment type="caution">
    <text evidence="1">The sequence shown here is derived from an EMBL/GenBank/DDBJ whole genome shotgun (WGS) entry which is preliminary data.</text>
</comment>
<dbReference type="EMBL" id="JAKKPZ010000021">
    <property type="protein sequence ID" value="KAI1711661.1"/>
    <property type="molecule type" value="Genomic_DNA"/>
</dbReference>
<dbReference type="Proteomes" id="UP001201812">
    <property type="component" value="Unassembled WGS sequence"/>
</dbReference>
<evidence type="ECO:0000313" key="1">
    <source>
        <dbReference type="EMBL" id="KAI1711661.1"/>
    </source>
</evidence>
<dbReference type="AlphaFoldDB" id="A0AAD4MZW5"/>
<proteinExistence type="predicted"/>
<evidence type="ECO:0000313" key="2">
    <source>
        <dbReference type="Proteomes" id="UP001201812"/>
    </source>
</evidence>
<protein>
    <submittedName>
        <fullName evidence="1">Uncharacterized protein</fullName>
    </submittedName>
</protein>